<protein>
    <submittedName>
        <fullName evidence="3">CsbD family protein</fullName>
    </submittedName>
</protein>
<feature type="domain" description="CsbD-like" evidence="2">
    <location>
        <begin position="4"/>
        <end position="55"/>
    </location>
</feature>
<evidence type="ECO:0000256" key="1">
    <source>
        <dbReference type="ARBA" id="ARBA00009129"/>
    </source>
</evidence>
<sequence>MNWEQIEGKWSQYKGKAQQKWGKLTDDDLDVVKGNQKELSGRIQELYGISKDEADKQTSDFSRELG</sequence>
<evidence type="ECO:0000259" key="2">
    <source>
        <dbReference type="Pfam" id="PF05532"/>
    </source>
</evidence>
<dbReference type="InterPro" id="IPR008462">
    <property type="entry name" value="CsbD"/>
</dbReference>
<keyword evidence="4" id="KW-1185">Reference proteome</keyword>
<dbReference type="SUPFAM" id="SSF69047">
    <property type="entry name" value="Hypothetical protein YjbJ"/>
    <property type="match status" value="1"/>
</dbReference>
<dbReference type="InterPro" id="IPR026042">
    <property type="entry name" value="YjbJ"/>
</dbReference>
<dbReference type="Proteomes" id="UP001163726">
    <property type="component" value="Chromosome"/>
</dbReference>
<dbReference type="RefSeq" id="WP_268074135.1">
    <property type="nucleotide sequence ID" value="NZ_CP109965.1"/>
</dbReference>
<dbReference type="InterPro" id="IPR036629">
    <property type="entry name" value="YjbJ_sf"/>
</dbReference>
<dbReference type="PIRSF" id="PIRSF039008">
    <property type="entry name" value="YjbJ"/>
    <property type="match status" value="1"/>
</dbReference>
<dbReference type="PANTHER" id="PTHR34977:SF1">
    <property type="entry name" value="UPF0337 PROTEIN YJBJ"/>
    <property type="match status" value="1"/>
</dbReference>
<proteinExistence type="inferred from homology"/>
<dbReference type="EMBL" id="CP109965">
    <property type="protein sequence ID" value="WAJ69841.1"/>
    <property type="molecule type" value="Genomic_DNA"/>
</dbReference>
<accession>A0ABY7AME7</accession>
<gene>
    <name evidence="3" type="ORF">OLW01_11870</name>
</gene>
<comment type="similarity">
    <text evidence="1">Belongs to the UPF0337 (CsbD) family.</text>
</comment>
<organism evidence="3 4">
    <name type="scientific">Catenovulum adriaticum</name>
    <dbReference type="NCBI Taxonomy" id="2984846"/>
    <lineage>
        <taxon>Bacteria</taxon>
        <taxon>Pseudomonadati</taxon>
        <taxon>Pseudomonadota</taxon>
        <taxon>Gammaproteobacteria</taxon>
        <taxon>Alteromonadales</taxon>
        <taxon>Alteromonadaceae</taxon>
        <taxon>Catenovulum</taxon>
    </lineage>
</organism>
<dbReference type="InterPro" id="IPR050423">
    <property type="entry name" value="UPF0337_stress_rsp"/>
</dbReference>
<evidence type="ECO:0000313" key="4">
    <source>
        <dbReference type="Proteomes" id="UP001163726"/>
    </source>
</evidence>
<reference evidence="3" key="1">
    <citation type="submission" date="2022-10" db="EMBL/GenBank/DDBJ databases">
        <title>Catenovulum adriacola sp. nov. isolated in the Harbour of Susak.</title>
        <authorList>
            <person name="Schoch T."/>
            <person name="Reich S.J."/>
            <person name="Stoeferle S."/>
            <person name="Flaiz M."/>
            <person name="Kazda M."/>
            <person name="Riedel C.U."/>
            <person name="Duerre P."/>
        </authorList>
    </citation>
    <scope>NUCLEOTIDE SEQUENCE</scope>
    <source>
        <strain evidence="3">TS8</strain>
    </source>
</reference>
<dbReference type="Gene3D" id="1.10.1470.10">
    <property type="entry name" value="YjbJ"/>
    <property type="match status" value="1"/>
</dbReference>
<evidence type="ECO:0000313" key="3">
    <source>
        <dbReference type="EMBL" id="WAJ69841.1"/>
    </source>
</evidence>
<name>A0ABY7AME7_9ALTE</name>
<dbReference type="PANTHER" id="PTHR34977">
    <property type="entry name" value="UPF0337 PROTEIN YJBJ"/>
    <property type="match status" value="1"/>
</dbReference>
<dbReference type="Pfam" id="PF05532">
    <property type="entry name" value="CsbD"/>
    <property type="match status" value="1"/>
</dbReference>